<sequence>MKITARLSLDGTFWLVYVPEVGQYTQGRSVPDAKEMARDLAATVCDIPVGEVDLVATEFDLPPEVVVDLDRAAELRATADRANSESAMTIRRAARRLKESGYPVRAIGEALGISFQRAGQLTKT</sequence>
<keyword evidence="2" id="KW-1185">Reference proteome</keyword>
<dbReference type="EMBL" id="BJOV01000005">
    <property type="protein sequence ID" value="GEE01865.1"/>
    <property type="molecule type" value="Genomic_DNA"/>
</dbReference>
<evidence type="ECO:0000313" key="1">
    <source>
        <dbReference type="EMBL" id="GEE01865.1"/>
    </source>
</evidence>
<dbReference type="AlphaFoldDB" id="A0A7I9V979"/>
<accession>A0A7I9V979</accession>
<dbReference type="OrthoDB" id="5772641at2"/>
<gene>
    <name evidence="1" type="ORF">nbrc107696_23110</name>
</gene>
<evidence type="ECO:0000313" key="2">
    <source>
        <dbReference type="Proteomes" id="UP000444960"/>
    </source>
</evidence>
<organism evidence="1 2">
    <name type="scientific">Gordonia spumicola</name>
    <dbReference type="NCBI Taxonomy" id="589161"/>
    <lineage>
        <taxon>Bacteria</taxon>
        <taxon>Bacillati</taxon>
        <taxon>Actinomycetota</taxon>
        <taxon>Actinomycetes</taxon>
        <taxon>Mycobacteriales</taxon>
        <taxon>Gordoniaceae</taxon>
        <taxon>Gordonia</taxon>
    </lineage>
</organism>
<protein>
    <recommendedName>
        <fullName evidence="3">Antitoxin HicB</fullName>
    </recommendedName>
</protein>
<comment type="caution">
    <text evidence="1">The sequence shown here is derived from an EMBL/GenBank/DDBJ whole genome shotgun (WGS) entry which is preliminary data.</text>
</comment>
<name>A0A7I9V979_9ACTN</name>
<reference evidence="2" key="1">
    <citation type="submission" date="2019-06" db="EMBL/GenBank/DDBJ databases">
        <title>Gordonia isolated from sludge of a wastewater treatment plant.</title>
        <authorList>
            <person name="Tamura T."/>
            <person name="Aoyama K."/>
            <person name="Kang Y."/>
            <person name="Saito S."/>
            <person name="Akiyama N."/>
            <person name="Yazawa K."/>
            <person name="Gonoi T."/>
            <person name="Mikami Y."/>
        </authorList>
    </citation>
    <scope>NUCLEOTIDE SEQUENCE [LARGE SCALE GENOMIC DNA]</scope>
    <source>
        <strain evidence="2">NBRC 107696</strain>
    </source>
</reference>
<dbReference type="RefSeq" id="WP_161895656.1">
    <property type="nucleotide sequence ID" value="NZ_BJOV01000005.1"/>
</dbReference>
<dbReference type="Proteomes" id="UP000444960">
    <property type="component" value="Unassembled WGS sequence"/>
</dbReference>
<evidence type="ECO:0008006" key="3">
    <source>
        <dbReference type="Google" id="ProtNLM"/>
    </source>
</evidence>
<proteinExistence type="predicted"/>